<dbReference type="PANTHER" id="PTHR40074:SF2">
    <property type="entry name" value="O-ACETYLTRANSFERASE WECH"/>
    <property type="match status" value="1"/>
</dbReference>
<feature type="transmembrane region" description="Helical" evidence="7">
    <location>
        <begin position="235"/>
        <end position="254"/>
    </location>
</feature>
<evidence type="ECO:0000313" key="9">
    <source>
        <dbReference type="EMBL" id="CPR15815.1"/>
    </source>
</evidence>
<feature type="transmembrane region" description="Helical" evidence="7">
    <location>
        <begin position="12"/>
        <end position="29"/>
    </location>
</feature>
<feature type="transmembrane region" description="Helical" evidence="7">
    <location>
        <begin position="266"/>
        <end position="287"/>
    </location>
</feature>
<dbReference type="GO" id="GO:0016413">
    <property type="term" value="F:O-acetyltransferase activity"/>
    <property type="evidence" value="ECO:0007669"/>
    <property type="project" value="InterPro"/>
</dbReference>
<organism evidence="9 10">
    <name type="scientific">Brenneria goodwinii</name>
    <dbReference type="NCBI Taxonomy" id="1109412"/>
    <lineage>
        <taxon>Bacteria</taxon>
        <taxon>Pseudomonadati</taxon>
        <taxon>Pseudomonadota</taxon>
        <taxon>Gammaproteobacteria</taxon>
        <taxon>Enterobacterales</taxon>
        <taxon>Pectobacteriaceae</taxon>
        <taxon>Brenneria</taxon>
    </lineage>
</organism>
<evidence type="ECO:0000256" key="4">
    <source>
        <dbReference type="ARBA" id="ARBA00022692"/>
    </source>
</evidence>
<gene>
    <name evidence="7" type="primary">wecH</name>
    <name evidence="9" type="ORF">BN1221_01730</name>
</gene>
<feature type="transmembrane region" description="Helical" evidence="7">
    <location>
        <begin position="143"/>
        <end position="160"/>
    </location>
</feature>
<feature type="transmembrane region" description="Helical" evidence="7">
    <location>
        <begin position="202"/>
        <end position="223"/>
    </location>
</feature>
<dbReference type="STRING" id="1109412.BN1221_01730"/>
<evidence type="ECO:0000256" key="2">
    <source>
        <dbReference type="ARBA" id="ARBA00007400"/>
    </source>
</evidence>
<evidence type="ECO:0000256" key="5">
    <source>
        <dbReference type="ARBA" id="ARBA00022989"/>
    </source>
</evidence>
<dbReference type="Proteomes" id="UP000044377">
    <property type="component" value="Unassembled WGS sequence"/>
</dbReference>
<keyword evidence="6 7" id="KW-0472">Membrane</keyword>
<protein>
    <recommendedName>
        <fullName evidence="7">O-acetyltransferase WecH</fullName>
        <ecNumber evidence="7">2.3.1.-</ecNumber>
    </recommendedName>
</protein>
<reference evidence="10" key="1">
    <citation type="submission" date="2015-01" db="EMBL/GenBank/DDBJ databases">
        <authorList>
            <person name="Paterson Steve"/>
        </authorList>
    </citation>
    <scope>NUCLEOTIDE SEQUENCE [LARGE SCALE GENOMIC DNA]</scope>
    <source>
        <strain evidence="10">OBR1</strain>
    </source>
</reference>
<accession>A0A0G4JTR5</accession>
<feature type="transmembrane region" description="Helical" evidence="7">
    <location>
        <begin position="114"/>
        <end position="131"/>
    </location>
</feature>
<dbReference type="InterPro" id="IPR032905">
    <property type="entry name" value="WecH"/>
</dbReference>
<keyword evidence="3 7" id="KW-1003">Cell membrane</keyword>
<dbReference type="Pfam" id="PF01757">
    <property type="entry name" value="Acyl_transf_3"/>
    <property type="match status" value="1"/>
</dbReference>
<dbReference type="AlphaFoldDB" id="A0A0G4JTR5"/>
<keyword evidence="10" id="KW-1185">Reference proteome</keyword>
<dbReference type="GO" id="GO:0005886">
    <property type="term" value="C:plasma membrane"/>
    <property type="evidence" value="ECO:0007669"/>
    <property type="project" value="UniProtKB-SubCell"/>
</dbReference>
<name>A0A0G4JTR5_9GAMM</name>
<dbReference type="InterPro" id="IPR002656">
    <property type="entry name" value="Acyl_transf_3_dom"/>
</dbReference>
<feature type="transmembrane region" description="Helical" evidence="7">
    <location>
        <begin position="79"/>
        <end position="102"/>
    </location>
</feature>
<keyword evidence="7" id="KW-0997">Cell inner membrane</keyword>
<dbReference type="GO" id="GO:0009246">
    <property type="term" value="P:enterobacterial common antigen biosynthetic process"/>
    <property type="evidence" value="ECO:0007669"/>
    <property type="project" value="UniProtKB-UniRule"/>
</dbReference>
<dbReference type="HAMAP" id="MF_01949">
    <property type="entry name" value="Acetyltr_WecH"/>
    <property type="match status" value="1"/>
</dbReference>
<comment type="function">
    <text evidence="7">Responsible for the incorporation of O-acetyl groups into the enterobacterial common antigen (ECA) trisaccharide repeat units.</text>
</comment>
<feature type="transmembrane region" description="Helical" evidence="7">
    <location>
        <begin position="302"/>
        <end position="320"/>
    </location>
</feature>
<evidence type="ECO:0000256" key="7">
    <source>
        <dbReference type="HAMAP-Rule" id="MF_01949"/>
    </source>
</evidence>
<evidence type="ECO:0000256" key="3">
    <source>
        <dbReference type="ARBA" id="ARBA00022475"/>
    </source>
</evidence>
<feature type="transmembrane region" description="Helical" evidence="7">
    <location>
        <begin position="172"/>
        <end position="190"/>
    </location>
</feature>
<proteinExistence type="inferred from homology"/>
<dbReference type="EC" id="2.3.1.-" evidence="7"/>
<evidence type="ECO:0000259" key="8">
    <source>
        <dbReference type="Pfam" id="PF01757"/>
    </source>
</evidence>
<comment type="pathway">
    <text evidence="7">Bacterial outer membrane biogenesis; enterobacterial common antigen biosynthesis.</text>
</comment>
<keyword evidence="7" id="KW-0808">Transferase</keyword>
<evidence type="ECO:0000256" key="6">
    <source>
        <dbReference type="ARBA" id="ARBA00023136"/>
    </source>
</evidence>
<dbReference type="EMBL" id="CGIG01000001">
    <property type="protein sequence ID" value="CPR15815.1"/>
    <property type="molecule type" value="Genomic_DNA"/>
</dbReference>
<dbReference type="OrthoDB" id="1072135at2"/>
<feature type="domain" description="Acyltransferase 3" evidence="8">
    <location>
        <begin position="6"/>
        <end position="316"/>
    </location>
</feature>
<dbReference type="RefSeq" id="WP_048636963.1">
    <property type="nucleotide sequence ID" value="NZ_CGIG01000001.1"/>
</dbReference>
<feature type="transmembrane region" description="Helical" evidence="7">
    <location>
        <begin position="49"/>
        <end position="67"/>
    </location>
</feature>
<keyword evidence="5 7" id="KW-1133">Transmembrane helix</keyword>
<comment type="subcellular location">
    <subcellularLocation>
        <location evidence="7">Cell inner membrane</location>
        <topology evidence="7">Multi-pass membrane protein</topology>
    </subcellularLocation>
    <subcellularLocation>
        <location evidence="1">Cell membrane</location>
        <topology evidence="1">Multi-pass membrane protein</topology>
    </subcellularLocation>
</comment>
<evidence type="ECO:0000256" key="1">
    <source>
        <dbReference type="ARBA" id="ARBA00004651"/>
    </source>
</evidence>
<dbReference type="UniPathway" id="UPA00566"/>
<evidence type="ECO:0000313" key="10">
    <source>
        <dbReference type="Proteomes" id="UP000044377"/>
    </source>
</evidence>
<keyword evidence="7" id="KW-0012">Acyltransferase</keyword>
<comment type="similarity">
    <text evidence="2 7">Belongs to the acyltransferase 3 family.</text>
</comment>
<keyword evidence="4 7" id="KW-0812">Transmembrane</keyword>
<dbReference type="PANTHER" id="PTHR40074">
    <property type="entry name" value="O-ACETYLTRANSFERASE WECH"/>
    <property type="match status" value="1"/>
</dbReference>
<sequence>MTGKIGWVDNLRAVACVMVVLIHSTTYYITAGGAPGDSHWDVANILNSASRVCVPLFFMISGYLFFGERSARKKHFLRIGLCILFYSAVTLIYIVIFTPINPLNAARQFLQKPIFYHLWFFYAIVAIYLFSPLINVKPVSGRYLAIFIVLLAVVANPNTGRVEFSGVKLLPVNLYIYGDTFYYLLYAVVGRALGMLDIPRRVALAALPVFILCVLLVAMGTRHHTLLNDNFNQTFYLYGGPLVFLAAVSLFAVFKSYLNQQALPGLALISRHSLAIYGFHALIIHYLRTHGMDMPSRPVLDIFYIFGAALLGGLLLSMALQSIDSRRLVS</sequence>